<evidence type="ECO:0000256" key="11">
    <source>
        <dbReference type="ARBA" id="ARBA00066468"/>
    </source>
</evidence>
<dbReference type="PANTHER" id="PTHR11067:SF9">
    <property type="entry name" value="INOSINE TRIPHOSPHATE PYROPHOSPHATASE"/>
    <property type="match status" value="1"/>
</dbReference>
<dbReference type="EMBL" id="MT631473">
    <property type="protein sequence ID" value="QNO51565.1"/>
    <property type="molecule type" value="Genomic_DNA"/>
</dbReference>
<evidence type="ECO:0000256" key="5">
    <source>
        <dbReference type="ARBA" id="ARBA00022741"/>
    </source>
</evidence>
<dbReference type="EC" id="3.6.1.66" evidence="11"/>
<keyword evidence="6 17" id="KW-0378">Hydrolase</keyword>
<evidence type="ECO:0000313" key="18">
    <source>
        <dbReference type="EMBL" id="QNO51565.1"/>
    </source>
</evidence>
<dbReference type="GO" id="GO:0036222">
    <property type="term" value="F:XTP diphosphatase activity"/>
    <property type="evidence" value="ECO:0007669"/>
    <property type="project" value="UniProtKB-ARBA"/>
</dbReference>
<dbReference type="GO" id="GO:0009117">
    <property type="term" value="P:nucleotide metabolic process"/>
    <property type="evidence" value="ECO:0007669"/>
    <property type="project" value="UniProtKB-KW"/>
</dbReference>
<dbReference type="GO" id="GO:0046872">
    <property type="term" value="F:metal ion binding"/>
    <property type="evidence" value="ECO:0007669"/>
    <property type="project" value="UniProtKB-KW"/>
</dbReference>
<organism evidence="18">
    <name type="scientific">Candidatus Methanophagaceae archaeon ANME-1 ERB6</name>
    <dbReference type="NCBI Taxonomy" id="2759912"/>
    <lineage>
        <taxon>Archaea</taxon>
        <taxon>Methanobacteriati</taxon>
        <taxon>Methanobacteriota</taxon>
        <taxon>Stenosarchaea group</taxon>
        <taxon>Methanomicrobia</taxon>
        <taxon>Candidatus Methanophagales</taxon>
        <taxon>Candidatus Methanophagaceae</taxon>
    </lineage>
</organism>
<keyword evidence="5" id="KW-0547">Nucleotide-binding</keyword>
<evidence type="ECO:0000256" key="3">
    <source>
        <dbReference type="ARBA" id="ARBA00011738"/>
    </source>
</evidence>
<dbReference type="FunFam" id="3.90.950.10:FF:000001">
    <property type="entry name" value="dITP/XTP pyrophosphatase"/>
    <property type="match status" value="1"/>
</dbReference>
<dbReference type="InterPro" id="IPR029001">
    <property type="entry name" value="ITPase-like_fam"/>
</dbReference>
<evidence type="ECO:0000256" key="14">
    <source>
        <dbReference type="ARBA" id="ARBA00078805"/>
    </source>
</evidence>
<comment type="cofactor">
    <cofactor evidence="1">
        <name>Mg(2+)</name>
        <dbReference type="ChEBI" id="CHEBI:18420"/>
    </cofactor>
</comment>
<comment type="catalytic activity">
    <reaction evidence="9">
        <text>dITP + H2O = dIMP + diphosphate + H(+)</text>
        <dbReference type="Rhea" id="RHEA:28342"/>
        <dbReference type="ChEBI" id="CHEBI:15377"/>
        <dbReference type="ChEBI" id="CHEBI:15378"/>
        <dbReference type="ChEBI" id="CHEBI:33019"/>
        <dbReference type="ChEBI" id="CHEBI:61194"/>
        <dbReference type="ChEBI" id="CHEBI:61382"/>
        <dbReference type="EC" id="3.6.1.66"/>
    </reaction>
</comment>
<dbReference type="PANTHER" id="PTHR11067">
    <property type="entry name" value="INOSINE TRIPHOSPHATE PYROPHOSPHATASE/HAM1 PROTEIN"/>
    <property type="match status" value="1"/>
</dbReference>
<dbReference type="GO" id="GO:0000166">
    <property type="term" value="F:nucleotide binding"/>
    <property type="evidence" value="ECO:0007669"/>
    <property type="project" value="UniProtKB-KW"/>
</dbReference>
<evidence type="ECO:0000256" key="12">
    <source>
        <dbReference type="ARBA" id="ARBA00071289"/>
    </source>
</evidence>
<dbReference type="GO" id="GO:0036220">
    <property type="term" value="F:ITP diphosphatase activity"/>
    <property type="evidence" value="ECO:0007669"/>
    <property type="project" value="UniProtKB-EC"/>
</dbReference>
<evidence type="ECO:0000256" key="10">
    <source>
        <dbReference type="ARBA" id="ARBA00052017"/>
    </source>
</evidence>
<evidence type="ECO:0000256" key="13">
    <source>
        <dbReference type="ARBA" id="ARBA00075987"/>
    </source>
</evidence>
<sequence length="187" mass="21120">MEIVFITTNKNKVKEITDLAAAEAKDITIEHLDYDYPELQLDEIESVARESANYMREKRAIKTPFFLEDSGLLIHALNGFPGPFSAFVFDKIGNEGILKLMTDKRGEERKATFKTVVAFCESVNTAPRLFVGTAEGKITEKRRGAGGFGYDPIFEVEGKTFAERSSEEKNRLSHRGKAFRKLLDYLV</sequence>
<evidence type="ECO:0000256" key="16">
    <source>
        <dbReference type="ARBA" id="ARBA00083635"/>
    </source>
</evidence>
<accession>A0A7G9YU81</accession>
<evidence type="ECO:0000256" key="4">
    <source>
        <dbReference type="ARBA" id="ARBA00022723"/>
    </source>
</evidence>
<evidence type="ECO:0000256" key="9">
    <source>
        <dbReference type="ARBA" id="ARBA00051875"/>
    </source>
</evidence>
<dbReference type="NCBIfam" id="TIGR00042">
    <property type="entry name" value="RdgB/HAM1 family non-canonical purine NTP pyrophosphatase"/>
    <property type="match status" value="1"/>
</dbReference>
<evidence type="ECO:0000256" key="2">
    <source>
        <dbReference type="ARBA" id="ARBA00008023"/>
    </source>
</evidence>
<evidence type="ECO:0000256" key="6">
    <source>
        <dbReference type="ARBA" id="ARBA00022801"/>
    </source>
</evidence>
<comment type="similarity">
    <text evidence="2 17">Belongs to the HAM1 NTPase family.</text>
</comment>
<comment type="catalytic activity">
    <reaction evidence="10">
        <text>XTP + H2O = XMP + diphosphate + H(+)</text>
        <dbReference type="Rhea" id="RHEA:28610"/>
        <dbReference type="ChEBI" id="CHEBI:15377"/>
        <dbReference type="ChEBI" id="CHEBI:15378"/>
        <dbReference type="ChEBI" id="CHEBI:33019"/>
        <dbReference type="ChEBI" id="CHEBI:57464"/>
        <dbReference type="ChEBI" id="CHEBI:61314"/>
        <dbReference type="EC" id="3.6.1.66"/>
    </reaction>
</comment>
<name>A0A7G9YU81_9EURY</name>
<comment type="subunit">
    <text evidence="3">Homodimer.</text>
</comment>
<reference evidence="18" key="1">
    <citation type="submission" date="2020-06" db="EMBL/GenBank/DDBJ databases">
        <title>Unique genomic features of the anaerobic methanotrophic archaea.</title>
        <authorList>
            <person name="Chadwick G.L."/>
            <person name="Skennerton C.T."/>
            <person name="Laso-Perez R."/>
            <person name="Leu A.O."/>
            <person name="Speth D.R."/>
            <person name="Yu H."/>
            <person name="Morgan-Lang C."/>
            <person name="Hatzenpichler R."/>
            <person name="Goudeau D."/>
            <person name="Malmstrom R."/>
            <person name="Brazelton W.J."/>
            <person name="Woyke T."/>
            <person name="Hallam S.J."/>
            <person name="Tyson G.W."/>
            <person name="Wegener G."/>
            <person name="Boetius A."/>
            <person name="Orphan V."/>
        </authorList>
    </citation>
    <scope>NUCLEOTIDE SEQUENCE</scope>
</reference>
<dbReference type="SUPFAM" id="SSF52972">
    <property type="entry name" value="ITPase-like"/>
    <property type="match status" value="1"/>
</dbReference>
<dbReference type="Pfam" id="PF01725">
    <property type="entry name" value="Ham1p_like"/>
    <property type="match status" value="1"/>
</dbReference>
<proteinExistence type="inferred from homology"/>
<evidence type="ECO:0000256" key="8">
    <source>
        <dbReference type="ARBA" id="ARBA00023080"/>
    </source>
</evidence>
<keyword evidence="4" id="KW-0479">Metal-binding</keyword>
<dbReference type="InterPro" id="IPR002637">
    <property type="entry name" value="RdgB/HAM1"/>
</dbReference>
<protein>
    <recommendedName>
        <fullName evidence="12">dITP/XTP pyrophosphatase</fullName>
        <ecNumber evidence="11">3.6.1.66</ecNumber>
    </recommendedName>
    <alternativeName>
        <fullName evidence="13">Non-canonical purine NTP pyrophosphatase</fullName>
    </alternativeName>
    <alternativeName>
        <fullName evidence="14">Non-standard purine NTP pyrophosphatase</fullName>
    </alternativeName>
    <alternativeName>
        <fullName evidence="16">Nucleoside-triphosphate diphosphatase</fullName>
    </alternativeName>
    <alternativeName>
        <fullName evidence="15">Nucleoside-triphosphate pyrophosphatase</fullName>
    </alternativeName>
</protein>
<dbReference type="GO" id="GO:0009146">
    <property type="term" value="P:purine nucleoside triphosphate catabolic process"/>
    <property type="evidence" value="ECO:0007669"/>
    <property type="project" value="UniProtKB-ARBA"/>
</dbReference>
<dbReference type="AlphaFoldDB" id="A0A7G9YU81"/>
<dbReference type="Gene3D" id="3.90.950.10">
    <property type="match status" value="1"/>
</dbReference>
<keyword evidence="7" id="KW-0460">Magnesium</keyword>
<dbReference type="GO" id="GO:0005737">
    <property type="term" value="C:cytoplasm"/>
    <property type="evidence" value="ECO:0007669"/>
    <property type="project" value="TreeGrafter"/>
</dbReference>
<evidence type="ECO:0000256" key="7">
    <source>
        <dbReference type="ARBA" id="ARBA00022842"/>
    </source>
</evidence>
<evidence type="ECO:0000256" key="1">
    <source>
        <dbReference type="ARBA" id="ARBA00001946"/>
    </source>
</evidence>
<dbReference type="GO" id="GO:0035870">
    <property type="term" value="F:dITP diphosphatase activity"/>
    <property type="evidence" value="ECO:0007669"/>
    <property type="project" value="UniProtKB-ARBA"/>
</dbReference>
<keyword evidence="8" id="KW-0546">Nucleotide metabolism</keyword>
<dbReference type="NCBIfam" id="NF011396">
    <property type="entry name" value="PRK14821.1"/>
    <property type="match status" value="1"/>
</dbReference>
<gene>
    <name evidence="18" type="ORF">FJOHDBIG_00013</name>
</gene>
<dbReference type="CDD" id="cd00515">
    <property type="entry name" value="HAM1"/>
    <property type="match status" value="1"/>
</dbReference>
<evidence type="ECO:0000256" key="15">
    <source>
        <dbReference type="ARBA" id="ARBA00083186"/>
    </source>
</evidence>
<evidence type="ECO:0000256" key="17">
    <source>
        <dbReference type="RuleBase" id="RU003781"/>
    </source>
</evidence>